<evidence type="ECO:0000259" key="2">
    <source>
        <dbReference type="PROSITE" id="PS50914"/>
    </source>
</evidence>
<dbReference type="RefSeq" id="WP_215584900.1">
    <property type="nucleotide sequence ID" value="NZ_CP073754.1"/>
</dbReference>
<dbReference type="PANTHER" id="PTHR34606:SF4">
    <property type="entry name" value="OUTER MEMBRANE LIPOPROTEIN DOLP"/>
    <property type="match status" value="1"/>
</dbReference>
<evidence type="ECO:0000313" key="4">
    <source>
        <dbReference type="Proteomes" id="UP000676649"/>
    </source>
</evidence>
<feature type="domain" description="BON" evidence="2">
    <location>
        <begin position="3"/>
        <end position="71"/>
    </location>
</feature>
<dbReference type="PROSITE" id="PS50914">
    <property type="entry name" value="BON"/>
    <property type="match status" value="3"/>
</dbReference>
<protein>
    <submittedName>
        <fullName evidence="3">BON domain-containing protein</fullName>
    </submittedName>
</protein>
<proteinExistence type="predicted"/>
<feature type="domain" description="BON" evidence="2">
    <location>
        <begin position="149"/>
        <end position="216"/>
    </location>
</feature>
<dbReference type="InterPro" id="IPR014004">
    <property type="entry name" value="Transpt-assoc_nodulatn_dom_bac"/>
</dbReference>
<dbReference type="KEGG" id="mpad:KEF85_08305"/>
<dbReference type="PANTHER" id="PTHR34606">
    <property type="entry name" value="BON DOMAIN-CONTAINING PROTEIN"/>
    <property type="match status" value="1"/>
</dbReference>
<gene>
    <name evidence="3" type="ORF">KEF85_08305</name>
</gene>
<dbReference type="InterPro" id="IPR051686">
    <property type="entry name" value="Lipoprotein_DolP"/>
</dbReference>
<reference evidence="3" key="1">
    <citation type="submission" date="2021-04" db="EMBL/GenBank/DDBJ databases">
        <title>Draft genome sequence data of methanotrophic Methylovulum sp. strain S1L and Methylomonas sp. strain S2AM isolated from boreal lake water columns.</title>
        <authorList>
            <person name="Rissanen A.J."/>
            <person name="Mangayil R."/>
            <person name="Svenning M.M."/>
            <person name="Khanongnuch R."/>
        </authorList>
    </citation>
    <scope>NUCLEOTIDE SEQUENCE</scope>
    <source>
        <strain evidence="3">S2AM</strain>
    </source>
</reference>
<keyword evidence="1" id="KW-0732">Signal</keyword>
<dbReference type="Pfam" id="PF04972">
    <property type="entry name" value="BON"/>
    <property type="match status" value="3"/>
</dbReference>
<organism evidence="3 4">
    <name type="scientific">Methylomonas paludis</name>
    <dbReference type="NCBI Taxonomy" id="1173101"/>
    <lineage>
        <taxon>Bacteria</taxon>
        <taxon>Pseudomonadati</taxon>
        <taxon>Pseudomonadota</taxon>
        <taxon>Gammaproteobacteria</taxon>
        <taxon>Methylococcales</taxon>
        <taxon>Methylococcaceae</taxon>
        <taxon>Methylomonas</taxon>
    </lineage>
</organism>
<dbReference type="Proteomes" id="UP000676649">
    <property type="component" value="Chromosome"/>
</dbReference>
<evidence type="ECO:0000256" key="1">
    <source>
        <dbReference type="ARBA" id="ARBA00022729"/>
    </source>
</evidence>
<evidence type="ECO:0000313" key="3">
    <source>
        <dbReference type="EMBL" id="QWF72430.1"/>
    </source>
</evidence>
<dbReference type="Gene3D" id="3.30.1340.30">
    <property type="match status" value="3"/>
</dbReference>
<name>A0A975MR82_9GAMM</name>
<accession>A0A975MR82</accession>
<dbReference type="AlphaFoldDB" id="A0A975MR82"/>
<keyword evidence="4" id="KW-1185">Reference proteome</keyword>
<feature type="domain" description="BON" evidence="2">
    <location>
        <begin position="78"/>
        <end position="146"/>
    </location>
</feature>
<dbReference type="SMART" id="SM00749">
    <property type="entry name" value="BON"/>
    <property type="match status" value="3"/>
</dbReference>
<dbReference type="InterPro" id="IPR007055">
    <property type="entry name" value="BON_dom"/>
</dbReference>
<sequence>MKTDLEIQKDVIAELNWEPSVNPTDIGVEVKDGIVTLSGYVGSYAEKCNAEHAAQRVYGVQGLAVEIAVKLSGFNNRSDADIARTVENVLLWTTDLPKTTLKVMVEDGWITLSGEVDWEYQKRAAVDAVRYLMGVKGVSDDIHLKPRISVTLIKADIEDALKRRARNDARDIKVDISGSEVTLGGVVHSSYERDLASHSAWCAPGVLHVKNNMTIE</sequence>
<dbReference type="EMBL" id="CP073754">
    <property type="protein sequence ID" value="QWF72430.1"/>
    <property type="molecule type" value="Genomic_DNA"/>
</dbReference>